<dbReference type="AlphaFoldDB" id="A0A540MJV1"/>
<dbReference type="Proteomes" id="UP000315295">
    <property type="component" value="Unassembled WGS sequence"/>
</dbReference>
<dbReference type="Gene3D" id="2.60.120.10">
    <property type="entry name" value="Jelly Rolls"/>
    <property type="match status" value="1"/>
</dbReference>
<protein>
    <submittedName>
        <fullName evidence="1">Uncharacterized protein</fullName>
    </submittedName>
</protein>
<gene>
    <name evidence="1" type="ORF">C1H46_015333</name>
</gene>
<proteinExistence type="predicted"/>
<dbReference type="InterPro" id="IPR014710">
    <property type="entry name" value="RmlC-like_jellyroll"/>
</dbReference>
<comment type="caution">
    <text evidence="1">The sequence shown here is derived from an EMBL/GenBank/DDBJ whole genome shotgun (WGS) entry which is preliminary data.</text>
</comment>
<sequence length="70" mass="7794">MLFIRRGTALTYTTSKGATGVCKCLEKNDLYGEELVIWAVKSASFSELPISTATLCPNQKLKHFQLQQTI</sequence>
<organism evidence="1 2">
    <name type="scientific">Malus baccata</name>
    <name type="common">Siberian crab apple</name>
    <name type="synonym">Pyrus baccata</name>
    <dbReference type="NCBI Taxonomy" id="106549"/>
    <lineage>
        <taxon>Eukaryota</taxon>
        <taxon>Viridiplantae</taxon>
        <taxon>Streptophyta</taxon>
        <taxon>Embryophyta</taxon>
        <taxon>Tracheophyta</taxon>
        <taxon>Spermatophyta</taxon>
        <taxon>Magnoliopsida</taxon>
        <taxon>eudicotyledons</taxon>
        <taxon>Gunneridae</taxon>
        <taxon>Pentapetalae</taxon>
        <taxon>rosids</taxon>
        <taxon>fabids</taxon>
        <taxon>Rosales</taxon>
        <taxon>Rosaceae</taxon>
        <taxon>Amygdaloideae</taxon>
        <taxon>Maleae</taxon>
        <taxon>Malus</taxon>
    </lineage>
</organism>
<name>A0A540MJV1_MALBA</name>
<accession>A0A540MJV1</accession>
<evidence type="ECO:0000313" key="2">
    <source>
        <dbReference type="Proteomes" id="UP000315295"/>
    </source>
</evidence>
<reference evidence="1 2" key="1">
    <citation type="journal article" date="2019" name="G3 (Bethesda)">
        <title>Sequencing of a Wild Apple (Malus baccata) Genome Unravels the Differences Between Cultivated and Wild Apple Species Regarding Disease Resistance and Cold Tolerance.</title>
        <authorList>
            <person name="Chen X."/>
        </authorList>
    </citation>
    <scope>NUCLEOTIDE SEQUENCE [LARGE SCALE GENOMIC DNA]</scope>
    <source>
        <strain evidence="2">cv. Shandingzi</strain>
        <tissue evidence="1">Leaves</tissue>
    </source>
</reference>
<dbReference type="EMBL" id="VIEB01000243">
    <property type="protein sequence ID" value="TQD99066.1"/>
    <property type="molecule type" value="Genomic_DNA"/>
</dbReference>
<keyword evidence="2" id="KW-1185">Reference proteome</keyword>
<evidence type="ECO:0000313" key="1">
    <source>
        <dbReference type="EMBL" id="TQD99066.1"/>
    </source>
</evidence>